<dbReference type="Proteomes" id="UP000056419">
    <property type="component" value="Unassembled WGS sequence"/>
</dbReference>
<evidence type="ECO:0000313" key="4">
    <source>
        <dbReference type="Proteomes" id="UP000056419"/>
    </source>
</evidence>
<sequence length="197" mass="22452">MGVITVTTTGKIWLFNDSLVIYSEISGIFVTVYNAFTQQNKKYMEKVIINSYEDFEKLVGQQIGVSEYVELTQERINLFADATLDHQWIHIDTERAKTESPFKSTIAHGYLTLSMLPHLWNQIIEVNNLKMMINYGMDKMKFGQAVLSGQSIRLVASLHSLANLRGVAKAEIKFAIEIQGEKKKALEGIAVFLYYFN</sequence>
<dbReference type="InterPro" id="IPR039375">
    <property type="entry name" value="NodN-like"/>
</dbReference>
<evidence type="ECO:0000313" key="3">
    <source>
        <dbReference type="EMBL" id="KWR55191.1"/>
    </source>
</evidence>
<organism evidence="3 4">
    <name type="scientific">Bacteroides stercoris</name>
    <dbReference type="NCBI Taxonomy" id="46506"/>
    <lineage>
        <taxon>Bacteria</taxon>
        <taxon>Pseudomonadati</taxon>
        <taxon>Bacteroidota</taxon>
        <taxon>Bacteroidia</taxon>
        <taxon>Bacteroidales</taxon>
        <taxon>Bacteroidaceae</taxon>
        <taxon>Bacteroides</taxon>
    </lineage>
</organism>
<keyword evidence="4" id="KW-1185">Reference proteome</keyword>
<dbReference type="GO" id="GO:0004300">
    <property type="term" value="F:enoyl-CoA hydratase activity"/>
    <property type="evidence" value="ECO:0007669"/>
    <property type="project" value="UniProtKB-EC"/>
</dbReference>
<protein>
    <submittedName>
        <fullName evidence="3">Putative enoyl-CoA hydratase 1</fullName>
        <ecNumber evidence="3">4.2.1.17</ecNumber>
    </submittedName>
</protein>
<gene>
    <name evidence="3" type="ORF">AA415_01640</name>
</gene>
<name>A0A108T8A9_BACSE</name>
<dbReference type="EC" id="4.2.1.17" evidence="3"/>
<keyword evidence="3" id="KW-0456">Lyase</keyword>
<dbReference type="SUPFAM" id="SSF54637">
    <property type="entry name" value="Thioesterase/thiol ester dehydrase-isomerase"/>
    <property type="match status" value="1"/>
</dbReference>
<dbReference type="AlphaFoldDB" id="A0A108T8A9"/>
<reference evidence="3 4" key="1">
    <citation type="journal article" date="2016" name="BMC Genomics">
        <title>Type VI secretion systems of human gut Bacteroidales segregate into three genetic architectures, two of which are contained on mobile genetic elements.</title>
        <authorList>
            <person name="Coyne M.J."/>
            <person name="Roelofs K.G."/>
            <person name="Comstock L.E."/>
        </authorList>
    </citation>
    <scope>NUCLEOTIDE SEQUENCE [LARGE SCALE GENOMIC DNA]</scope>
    <source>
        <strain evidence="3 4">CL09T03C01</strain>
    </source>
</reference>
<keyword evidence="1" id="KW-0812">Transmembrane</keyword>
<dbReference type="Gene3D" id="3.10.129.10">
    <property type="entry name" value="Hotdog Thioesterase"/>
    <property type="match status" value="1"/>
</dbReference>
<keyword evidence="1" id="KW-0472">Membrane</keyword>
<dbReference type="PANTHER" id="PTHR42993">
    <property type="entry name" value="MAOC-LIKE DEHYDRATASE DOMAIN-CONTAINING PROTEIN"/>
    <property type="match status" value="1"/>
</dbReference>
<keyword evidence="1" id="KW-1133">Transmembrane helix</keyword>
<evidence type="ECO:0000259" key="2">
    <source>
        <dbReference type="Pfam" id="PF01575"/>
    </source>
</evidence>
<dbReference type="STRING" id="46506.AA415_01640"/>
<dbReference type="PATRIC" id="fig|46506.5.peg.1748"/>
<feature type="transmembrane region" description="Helical" evidence="1">
    <location>
        <begin position="19"/>
        <end position="36"/>
    </location>
</feature>
<dbReference type="Pfam" id="PF01575">
    <property type="entry name" value="MaoC_dehydratas"/>
    <property type="match status" value="1"/>
</dbReference>
<accession>A0A108T8A9</accession>
<proteinExistence type="predicted"/>
<dbReference type="CDD" id="cd03450">
    <property type="entry name" value="NodN"/>
    <property type="match status" value="1"/>
</dbReference>
<dbReference type="EMBL" id="LRGC01000006">
    <property type="protein sequence ID" value="KWR55191.1"/>
    <property type="molecule type" value="Genomic_DNA"/>
</dbReference>
<feature type="domain" description="MaoC-like" evidence="2">
    <location>
        <begin position="55"/>
        <end position="164"/>
    </location>
</feature>
<dbReference type="InterPro" id="IPR002539">
    <property type="entry name" value="MaoC-like_dom"/>
</dbReference>
<comment type="caution">
    <text evidence="3">The sequence shown here is derived from an EMBL/GenBank/DDBJ whole genome shotgun (WGS) entry which is preliminary data.</text>
</comment>
<dbReference type="PANTHER" id="PTHR42993:SF1">
    <property type="entry name" value="MAOC-LIKE DEHYDRATASE DOMAIN-CONTAINING PROTEIN"/>
    <property type="match status" value="1"/>
</dbReference>
<evidence type="ECO:0000256" key="1">
    <source>
        <dbReference type="SAM" id="Phobius"/>
    </source>
</evidence>
<dbReference type="InterPro" id="IPR029069">
    <property type="entry name" value="HotDog_dom_sf"/>
</dbReference>